<dbReference type="EMBL" id="LACI01001522">
    <property type="protein sequence ID" value="KJU84330.1"/>
    <property type="molecule type" value="Genomic_DNA"/>
</dbReference>
<protein>
    <recommendedName>
        <fullName evidence="11">NHL repeat containing protein</fullName>
    </recommendedName>
</protein>
<organism evidence="9 10">
    <name type="scientific">Candidatus Magnetobacterium bavaricum</name>
    <dbReference type="NCBI Taxonomy" id="29290"/>
    <lineage>
        <taxon>Bacteria</taxon>
        <taxon>Pseudomonadati</taxon>
        <taxon>Nitrospirota</taxon>
        <taxon>Thermodesulfovibrionia</taxon>
        <taxon>Thermodesulfovibrionales</taxon>
        <taxon>Candidatus Magnetobacteriaceae</taxon>
        <taxon>Candidatus Magnetobacterium</taxon>
    </lineage>
</organism>
<comment type="caution">
    <text evidence="9">The sequence shown here is derived from an EMBL/GenBank/DDBJ whole genome shotgun (WGS) entry which is preliminary data.</text>
</comment>
<gene>
    <name evidence="9" type="ORF">MBAV_003476</name>
</gene>
<keyword evidence="10" id="KW-1185">Reference proteome</keyword>
<feature type="region of interest" description="Disordered" evidence="8">
    <location>
        <begin position="103"/>
        <end position="125"/>
    </location>
</feature>
<evidence type="ECO:0000256" key="2">
    <source>
        <dbReference type="ARBA" id="ARBA00022729"/>
    </source>
</evidence>
<evidence type="ECO:0000256" key="1">
    <source>
        <dbReference type="ARBA" id="ARBA00022723"/>
    </source>
</evidence>
<evidence type="ECO:0000256" key="4">
    <source>
        <dbReference type="ARBA" id="ARBA00022771"/>
    </source>
</evidence>
<keyword evidence="3" id="KW-0677">Repeat</keyword>
<dbReference type="SUPFAM" id="SSF101898">
    <property type="entry name" value="NHL repeat"/>
    <property type="match status" value="1"/>
</dbReference>
<evidence type="ECO:0000256" key="7">
    <source>
        <dbReference type="PROSITE-ProRule" id="PRU00504"/>
    </source>
</evidence>
<evidence type="ECO:0008006" key="11">
    <source>
        <dbReference type="Google" id="ProtNLM"/>
    </source>
</evidence>
<dbReference type="PANTHER" id="PTHR10680:SF28">
    <property type="entry name" value="SMP-30_GLUCONOLACTONASE_LRE-LIKE REGION DOMAIN-CONTAINING PROTEIN"/>
    <property type="match status" value="1"/>
</dbReference>
<dbReference type="Gene3D" id="2.120.10.30">
    <property type="entry name" value="TolB, C-terminal domain"/>
    <property type="match status" value="1"/>
</dbReference>
<dbReference type="GO" id="GO:0008270">
    <property type="term" value="F:zinc ion binding"/>
    <property type="evidence" value="ECO:0007669"/>
    <property type="project" value="UniProtKB-KW"/>
</dbReference>
<dbReference type="PROSITE" id="PS51125">
    <property type="entry name" value="NHL"/>
    <property type="match status" value="2"/>
</dbReference>
<dbReference type="InterPro" id="IPR011042">
    <property type="entry name" value="6-blade_b-propeller_TolB-like"/>
</dbReference>
<dbReference type="PANTHER" id="PTHR10680">
    <property type="entry name" value="PEPTIDYL-GLYCINE ALPHA-AMIDATING MONOOXYGENASE"/>
    <property type="match status" value="1"/>
</dbReference>
<keyword evidence="6" id="KW-0325">Glycoprotein</keyword>
<sequence length="125" mass="13604">DTYNHRIQKFSSNGVFLGKWGSNGTGDGQFNIPWGIAVDGKGDVYVADTFNYRIQKFSSTGVFLGKWGSKGSGYGQLNAPWGIAVDGKGNVYVADSDNHRIQVFSKEETTSRGKQGRYSKATAQP</sequence>
<evidence type="ECO:0000256" key="6">
    <source>
        <dbReference type="ARBA" id="ARBA00023180"/>
    </source>
</evidence>
<feature type="non-terminal residue" evidence="9">
    <location>
        <position position="1"/>
    </location>
</feature>
<proteinExistence type="predicted"/>
<dbReference type="Pfam" id="PF01436">
    <property type="entry name" value="NHL"/>
    <property type="match status" value="2"/>
</dbReference>
<evidence type="ECO:0000313" key="10">
    <source>
        <dbReference type="Proteomes" id="UP000033423"/>
    </source>
</evidence>
<reference evidence="9 10" key="1">
    <citation type="submission" date="2015-02" db="EMBL/GenBank/DDBJ databases">
        <title>Single-cell genomics of uncultivated deep-branching MTB reveals a conserved set of magnetosome genes.</title>
        <authorList>
            <person name="Kolinko S."/>
            <person name="Richter M."/>
            <person name="Glockner F.O."/>
            <person name="Brachmann A."/>
            <person name="Schuler D."/>
        </authorList>
    </citation>
    <scope>NUCLEOTIDE SEQUENCE [LARGE SCALE GENOMIC DNA]</scope>
    <source>
        <strain evidence="9">TM-1</strain>
    </source>
</reference>
<dbReference type="PATRIC" id="fig|29290.4.peg.4633"/>
<dbReference type="FunFam" id="2.120.10.30:FF:000013">
    <property type="entry name" value="E3 ubiquitin-protein ligase TRIM71"/>
    <property type="match status" value="1"/>
</dbReference>
<dbReference type="Proteomes" id="UP000033423">
    <property type="component" value="Unassembled WGS sequence"/>
</dbReference>
<dbReference type="AlphaFoldDB" id="A0A0F3GQZ0"/>
<feature type="repeat" description="NHL" evidence="7">
    <location>
        <begin position="68"/>
        <end position="107"/>
    </location>
</feature>
<accession>A0A0F3GQZ0</accession>
<keyword evidence="2" id="KW-0732">Signal</keyword>
<evidence type="ECO:0000256" key="5">
    <source>
        <dbReference type="ARBA" id="ARBA00022833"/>
    </source>
</evidence>
<dbReference type="GO" id="GO:0005576">
    <property type="term" value="C:extracellular region"/>
    <property type="evidence" value="ECO:0007669"/>
    <property type="project" value="TreeGrafter"/>
</dbReference>
<evidence type="ECO:0000256" key="8">
    <source>
        <dbReference type="SAM" id="MobiDB-lite"/>
    </source>
</evidence>
<keyword evidence="1" id="KW-0479">Metal-binding</keyword>
<feature type="repeat" description="NHL" evidence="7">
    <location>
        <begin position="21"/>
        <end position="60"/>
    </location>
</feature>
<dbReference type="InterPro" id="IPR001258">
    <property type="entry name" value="NHL_repeat"/>
</dbReference>
<evidence type="ECO:0000256" key="3">
    <source>
        <dbReference type="ARBA" id="ARBA00022737"/>
    </source>
</evidence>
<name>A0A0F3GQZ0_9BACT</name>
<keyword evidence="5" id="KW-0862">Zinc</keyword>
<evidence type="ECO:0000313" key="9">
    <source>
        <dbReference type="EMBL" id="KJU84330.1"/>
    </source>
</evidence>
<keyword evidence="4" id="KW-0863">Zinc-finger</keyword>